<feature type="region of interest" description="Disordered" evidence="1">
    <location>
        <begin position="337"/>
        <end position="401"/>
    </location>
</feature>
<keyword evidence="2" id="KW-1133">Transmembrane helix</keyword>
<evidence type="ECO:0000256" key="1">
    <source>
        <dbReference type="SAM" id="MobiDB-lite"/>
    </source>
</evidence>
<evidence type="ECO:0008006" key="5">
    <source>
        <dbReference type="Google" id="ProtNLM"/>
    </source>
</evidence>
<feature type="region of interest" description="Disordered" evidence="1">
    <location>
        <begin position="255"/>
        <end position="281"/>
    </location>
</feature>
<feature type="compositionally biased region" description="Polar residues" evidence="1">
    <location>
        <begin position="344"/>
        <end position="356"/>
    </location>
</feature>
<feature type="transmembrane region" description="Helical" evidence="2">
    <location>
        <begin position="302"/>
        <end position="322"/>
    </location>
</feature>
<feature type="compositionally biased region" description="Low complexity" evidence="1">
    <location>
        <begin position="386"/>
        <end position="401"/>
    </location>
</feature>
<keyword evidence="3" id="KW-0732">Signal</keyword>
<feature type="chain" id="PRO_5026889693" description="Secreted protein" evidence="3">
    <location>
        <begin position="19"/>
        <end position="401"/>
    </location>
</feature>
<keyword evidence="2" id="KW-0812">Transmembrane</keyword>
<accession>A0A6M2DM21</accession>
<sequence length="401" mass="43163">MSAKGVAALVAALLLCHASCTQHYDSLCADTRERYLSATGEESSLILPLSPVQNIQGVLASQGPCRARITAPNSHTIGLRLIGTTSDANQVQKPGSLGKSSRNHHGSHQKGGNGTLLGCPLSVYLPEDRQSPVWRFDPCLGGAQSGASKLLPERVSIAWSPPEDGSPVPLALMATAVGNEERLCREKGRHVCVHIGRKPLMCISDHLVCDGIKHCPLGNEGDGDEDPRLCDRSEKTRQNTWDIITRAILKRLASARPAPVEHTPPKDFSSASKKEKEAETNDVDKTIKEYEIFSGLSQYGPWGFLLIGVLICGVMLLFCGLWECYCKRPQQPSPPLVDPCASIATDNPTGASNSDNPRPPLYDELDTPPAYSVLFPPERKSLPEASSSDQGTSTSSNNIPV</sequence>
<feature type="compositionally biased region" description="Basic and acidic residues" evidence="1">
    <location>
        <begin position="272"/>
        <end position="281"/>
    </location>
</feature>
<evidence type="ECO:0000256" key="2">
    <source>
        <dbReference type="SAM" id="Phobius"/>
    </source>
</evidence>
<name>A0A6M2DM21_XENCH</name>
<dbReference type="EMBL" id="GIIL01003064">
    <property type="protein sequence ID" value="NOV46790.1"/>
    <property type="molecule type" value="Transcribed_RNA"/>
</dbReference>
<dbReference type="AlphaFoldDB" id="A0A6M2DM21"/>
<evidence type="ECO:0000313" key="4">
    <source>
        <dbReference type="EMBL" id="NOV46790.1"/>
    </source>
</evidence>
<reference evidence="4" key="1">
    <citation type="submission" date="2020-03" db="EMBL/GenBank/DDBJ databases">
        <title>Transcriptomic Profiling of the Digestive Tract of the Rat Flea, Xenopsylla cheopis, Following Blood Feeding and Infection with Yersinia pestis.</title>
        <authorList>
            <person name="Bland D.M."/>
            <person name="Martens C.A."/>
            <person name="Virtaneva K."/>
            <person name="Kanakabandi K."/>
            <person name="Long D."/>
            <person name="Rosenke R."/>
            <person name="Saturday G.A."/>
            <person name="Hoyt F.H."/>
            <person name="Bruno D.P."/>
            <person name="Ribeiro J.M.C."/>
            <person name="Hinnebusch J."/>
        </authorList>
    </citation>
    <scope>NUCLEOTIDE SEQUENCE</scope>
</reference>
<feature type="signal peptide" evidence="3">
    <location>
        <begin position="1"/>
        <end position="18"/>
    </location>
</feature>
<proteinExistence type="predicted"/>
<evidence type="ECO:0000256" key="3">
    <source>
        <dbReference type="SAM" id="SignalP"/>
    </source>
</evidence>
<keyword evidence="2" id="KW-0472">Membrane</keyword>
<organism evidence="4">
    <name type="scientific">Xenopsylla cheopis</name>
    <name type="common">Oriental rat flea</name>
    <name type="synonym">Pulex cheopis</name>
    <dbReference type="NCBI Taxonomy" id="163159"/>
    <lineage>
        <taxon>Eukaryota</taxon>
        <taxon>Metazoa</taxon>
        <taxon>Ecdysozoa</taxon>
        <taxon>Arthropoda</taxon>
        <taxon>Hexapoda</taxon>
        <taxon>Insecta</taxon>
        <taxon>Pterygota</taxon>
        <taxon>Neoptera</taxon>
        <taxon>Endopterygota</taxon>
        <taxon>Siphonaptera</taxon>
        <taxon>Pulicidae</taxon>
        <taxon>Xenopsyllinae</taxon>
        <taxon>Xenopsylla</taxon>
    </lineage>
</organism>
<feature type="region of interest" description="Disordered" evidence="1">
    <location>
        <begin position="88"/>
        <end position="114"/>
    </location>
</feature>
<protein>
    <recommendedName>
        <fullName evidence="5">Secreted protein</fullName>
    </recommendedName>
</protein>